<sequence>MLSCYSTYILRCQVWHLNPSLTKATNFRRFQSTHPIEHAEDHKTSKRAVRRISPLPAQFQTLDPEKLSRTDFVDLSGRGEVNLRQKLRFRYAPGRGARTLRFPENTQGFFYFHRPPQAPALASTIRFRITDSPNPSRFSFGHDLLLPNQTPWQLQMVSVLSTRAYPYFTNLLVKDGLIDRRLLRRLDRPISLRRASTVLHSLHQPFLLDFSHYHFYLWVVANDEGIHHVDFTDFRKDRRPLALNPTCTGTGMVRFELSESPRHKTQRKTVVVRVLKIIDPVKPAAGYDGYIPAPVEGQLLMRRRNVPWSMHVDERTPNRRAAMRFLVDAVRERSG</sequence>
<protein>
    <submittedName>
        <fullName evidence="1">Uncharacterized protein</fullName>
    </submittedName>
</protein>
<organism evidence="1 2">
    <name type="scientific">Jaapia argillacea MUCL 33604</name>
    <dbReference type="NCBI Taxonomy" id="933084"/>
    <lineage>
        <taxon>Eukaryota</taxon>
        <taxon>Fungi</taxon>
        <taxon>Dikarya</taxon>
        <taxon>Basidiomycota</taxon>
        <taxon>Agaricomycotina</taxon>
        <taxon>Agaricomycetes</taxon>
        <taxon>Agaricomycetidae</taxon>
        <taxon>Jaapiales</taxon>
        <taxon>Jaapiaceae</taxon>
        <taxon>Jaapia</taxon>
    </lineage>
</organism>
<dbReference type="EMBL" id="KL197719">
    <property type="protein sequence ID" value="KDQ57779.1"/>
    <property type="molecule type" value="Genomic_DNA"/>
</dbReference>
<name>A0A067PSQ6_9AGAM</name>
<proteinExistence type="predicted"/>
<dbReference type="OrthoDB" id="3067792at2759"/>
<dbReference type="AlphaFoldDB" id="A0A067PSQ6"/>
<dbReference type="Proteomes" id="UP000027265">
    <property type="component" value="Unassembled WGS sequence"/>
</dbReference>
<dbReference type="InParanoid" id="A0A067PSQ6"/>
<accession>A0A067PSQ6</accession>
<evidence type="ECO:0000313" key="2">
    <source>
        <dbReference type="Proteomes" id="UP000027265"/>
    </source>
</evidence>
<reference evidence="2" key="1">
    <citation type="journal article" date="2014" name="Proc. Natl. Acad. Sci. U.S.A.">
        <title>Extensive sampling of basidiomycete genomes demonstrates inadequacy of the white-rot/brown-rot paradigm for wood decay fungi.</title>
        <authorList>
            <person name="Riley R."/>
            <person name="Salamov A.A."/>
            <person name="Brown D.W."/>
            <person name="Nagy L.G."/>
            <person name="Floudas D."/>
            <person name="Held B.W."/>
            <person name="Levasseur A."/>
            <person name="Lombard V."/>
            <person name="Morin E."/>
            <person name="Otillar R."/>
            <person name="Lindquist E.A."/>
            <person name="Sun H."/>
            <person name="LaButti K.M."/>
            <person name="Schmutz J."/>
            <person name="Jabbour D."/>
            <person name="Luo H."/>
            <person name="Baker S.E."/>
            <person name="Pisabarro A.G."/>
            <person name="Walton J.D."/>
            <person name="Blanchette R.A."/>
            <person name="Henrissat B."/>
            <person name="Martin F."/>
            <person name="Cullen D."/>
            <person name="Hibbett D.S."/>
            <person name="Grigoriev I.V."/>
        </authorList>
    </citation>
    <scope>NUCLEOTIDE SEQUENCE [LARGE SCALE GENOMIC DNA]</scope>
    <source>
        <strain evidence="2">MUCL 33604</strain>
    </source>
</reference>
<gene>
    <name evidence="1" type="ORF">JAAARDRAFT_275339</name>
</gene>
<evidence type="ECO:0000313" key="1">
    <source>
        <dbReference type="EMBL" id="KDQ57779.1"/>
    </source>
</evidence>
<dbReference type="HOGENOM" id="CLU_066045_1_0_1"/>
<keyword evidence="2" id="KW-1185">Reference proteome</keyword>